<dbReference type="EMBL" id="BJUN01000022">
    <property type="protein sequence ID" value="GEK59929.1"/>
    <property type="molecule type" value="Genomic_DNA"/>
</dbReference>
<dbReference type="RefSeq" id="WP_094908937.1">
    <property type="nucleotide sequence ID" value="NZ_BJUN01000022.1"/>
</dbReference>
<protein>
    <submittedName>
        <fullName evidence="6">Aspartate aminotransferase family protein</fullName>
    </submittedName>
</protein>
<evidence type="ECO:0000313" key="7">
    <source>
        <dbReference type="Proteomes" id="UP000321051"/>
    </source>
</evidence>
<evidence type="ECO:0000256" key="4">
    <source>
        <dbReference type="ARBA" id="ARBA00022898"/>
    </source>
</evidence>
<dbReference type="Pfam" id="PF00202">
    <property type="entry name" value="Aminotran_3"/>
    <property type="match status" value="1"/>
</dbReference>
<dbReference type="PANTHER" id="PTHR43094:SF1">
    <property type="entry name" value="AMINOTRANSFERASE CLASS-III"/>
    <property type="match status" value="1"/>
</dbReference>
<reference evidence="6 7" key="1">
    <citation type="submission" date="2019-07" db="EMBL/GenBank/DDBJ databases">
        <title>Whole genome shotgun sequence of Marinococcus halophilus NBRC 102359.</title>
        <authorList>
            <person name="Hosoyama A."/>
            <person name="Uohara A."/>
            <person name="Ohji S."/>
            <person name="Ichikawa N."/>
        </authorList>
    </citation>
    <scope>NUCLEOTIDE SEQUENCE [LARGE SCALE GENOMIC DNA]</scope>
    <source>
        <strain evidence="6 7">NBRC 102359</strain>
    </source>
</reference>
<evidence type="ECO:0000256" key="2">
    <source>
        <dbReference type="ARBA" id="ARBA00022576"/>
    </source>
</evidence>
<evidence type="ECO:0000256" key="3">
    <source>
        <dbReference type="ARBA" id="ARBA00022679"/>
    </source>
</evidence>
<dbReference type="PIRSF" id="PIRSF000521">
    <property type="entry name" value="Transaminase_4ab_Lys_Orn"/>
    <property type="match status" value="1"/>
</dbReference>
<evidence type="ECO:0000256" key="1">
    <source>
        <dbReference type="ARBA" id="ARBA00008954"/>
    </source>
</evidence>
<dbReference type="GO" id="GO:0008483">
    <property type="term" value="F:transaminase activity"/>
    <property type="evidence" value="ECO:0007669"/>
    <property type="project" value="UniProtKB-KW"/>
</dbReference>
<keyword evidence="4 5" id="KW-0663">Pyridoxal phosphate</keyword>
<dbReference type="AlphaFoldDB" id="A0A510Y999"/>
<evidence type="ECO:0000313" key="6">
    <source>
        <dbReference type="EMBL" id="GEK59929.1"/>
    </source>
</evidence>
<dbReference type="Gene3D" id="3.40.640.10">
    <property type="entry name" value="Type I PLP-dependent aspartate aminotransferase-like (Major domain)"/>
    <property type="match status" value="1"/>
</dbReference>
<dbReference type="InterPro" id="IPR015424">
    <property type="entry name" value="PyrdxlP-dep_Trfase"/>
</dbReference>
<dbReference type="InterPro" id="IPR015422">
    <property type="entry name" value="PyrdxlP-dep_Trfase_small"/>
</dbReference>
<gene>
    <name evidence="6" type="ORF">MHA01_28340</name>
</gene>
<evidence type="ECO:0000256" key="5">
    <source>
        <dbReference type="RuleBase" id="RU003560"/>
    </source>
</evidence>
<dbReference type="OrthoDB" id="9807885at2"/>
<dbReference type="CDD" id="cd00610">
    <property type="entry name" value="OAT_like"/>
    <property type="match status" value="1"/>
</dbReference>
<accession>A0A510Y999</accession>
<dbReference type="SUPFAM" id="SSF53383">
    <property type="entry name" value="PLP-dependent transferases"/>
    <property type="match status" value="1"/>
</dbReference>
<dbReference type="InterPro" id="IPR015421">
    <property type="entry name" value="PyrdxlP-dep_Trfase_major"/>
</dbReference>
<sequence length="456" mass="50311">MQTSISKLQEIDRKHILHPTTVPSVNAQEGPKIIFSRGEGVRVRDINEKNYIDGVSMLWNVNVGHGNEELASAAYEQMTAFAYGSQFYGFSNEPAIKLAEKLGEWAPGDLNNVFYTSGGSESNDTAFKLARFYWQKKGFTNKKIIISLTRGYHGVTVGAQRATGIEAFRDFSGSGDPNIYNAKAHLTNAEKGDTSDQNYASSVRSMIEELGSEQVAAVILEPIQGAGGVHMPPDGYLEAIRQLCDEKSVLMISDEIICGFGRTGKNFGVDHWGVIPDMICFAKGITSGYFPLGGVLMSDAIKSTIDQHEDVLAHGFTYSGHPSACAVGLKNLEILERENILENVISMEKVLTDGLKYLENKHKYVTKIRNKGLLAGFELMKDPENGIPFESPIQASSKLVEKCLSHHLIIRPFDFEEGMNIIAIAPPLIINEKEINEIIDIIDTSLTELESEWNDL</sequence>
<comment type="similarity">
    <text evidence="1 5">Belongs to the class-III pyridoxal-phosphate-dependent aminotransferase family.</text>
</comment>
<dbReference type="InterPro" id="IPR005814">
    <property type="entry name" value="Aminotrans_3"/>
</dbReference>
<keyword evidence="7" id="KW-1185">Reference proteome</keyword>
<dbReference type="Proteomes" id="UP000321051">
    <property type="component" value="Unassembled WGS sequence"/>
</dbReference>
<dbReference type="PROSITE" id="PS00600">
    <property type="entry name" value="AA_TRANSFER_CLASS_3"/>
    <property type="match status" value="1"/>
</dbReference>
<organism evidence="6 7">
    <name type="scientific">Marinococcus halophilus</name>
    <dbReference type="NCBI Taxonomy" id="1371"/>
    <lineage>
        <taxon>Bacteria</taxon>
        <taxon>Bacillati</taxon>
        <taxon>Bacillota</taxon>
        <taxon>Bacilli</taxon>
        <taxon>Bacillales</taxon>
        <taxon>Bacillaceae</taxon>
        <taxon>Marinococcus</taxon>
    </lineage>
</organism>
<proteinExistence type="inferred from homology"/>
<dbReference type="GO" id="GO:0030170">
    <property type="term" value="F:pyridoxal phosphate binding"/>
    <property type="evidence" value="ECO:0007669"/>
    <property type="project" value="InterPro"/>
</dbReference>
<dbReference type="Gene3D" id="3.90.1150.10">
    <property type="entry name" value="Aspartate Aminotransferase, domain 1"/>
    <property type="match status" value="1"/>
</dbReference>
<keyword evidence="3 6" id="KW-0808">Transferase</keyword>
<name>A0A510Y999_MARHA</name>
<dbReference type="PANTHER" id="PTHR43094">
    <property type="entry name" value="AMINOTRANSFERASE"/>
    <property type="match status" value="1"/>
</dbReference>
<dbReference type="FunFam" id="3.40.640.10:FF:000014">
    <property type="entry name" value="Adenosylmethionine-8-amino-7-oxononanoate aminotransferase, probable"/>
    <property type="match status" value="1"/>
</dbReference>
<comment type="caution">
    <text evidence="6">The sequence shown here is derived from an EMBL/GenBank/DDBJ whole genome shotgun (WGS) entry which is preliminary data.</text>
</comment>
<keyword evidence="2 6" id="KW-0032">Aminotransferase</keyword>
<dbReference type="InterPro" id="IPR049704">
    <property type="entry name" value="Aminotrans_3_PPA_site"/>
</dbReference>